<protein>
    <submittedName>
        <fullName evidence="7">C40 family peptidase</fullName>
    </submittedName>
</protein>
<dbReference type="SUPFAM" id="SSF54001">
    <property type="entry name" value="Cysteine proteinases"/>
    <property type="match status" value="1"/>
</dbReference>
<organism evidence="7 8">
    <name type="scientific">Plantactinospora alkalitolerans</name>
    <dbReference type="NCBI Taxonomy" id="2789879"/>
    <lineage>
        <taxon>Bacteria</taxon>
        <taxon>Bacillati</taxon>
        <taxon>Actinomycetota</taxon>
        <taxon>Actinomycetes</taxon>
        <taxon>Micromonosporales</taxon>
        <taxon>Micromonosporaceae</taxon>
        <taxon>Plantactinospora</taxon>
    </lineage>
</organism>
<evidence type="ECO:0000256" key="1">
    <source>
        <dbReference type="ARBA" id="ARBA00007074"/>
    </source>
</evidence>
<gene>
    <name evidence="7" type="ORF">I0C86_14620</name>
</gene>
<sequence>MTNSRRGRPARPGITVSPVLRPMLWSALVGAIVAGALASPVYAEPPLPNTIPDSGVRPLPVGVPAVPGTVTTPPSYPQIPAVNGPLASQIYALEVEVAQLGEQLLQLRQARDTAATELTAADGVRIKARDEVARARASADSAAAGALKDAAGLPPGAFGTDLHGLDLLSRIQRGEERSGDSTLAASEVARALQAEQAAGAAYQAAATKSTQAADAFTAAERRYKERSAALVTLKRNNADQLAAIERAQEAAEQLLGGQIGTDSVAGMVAHPKALGAMRYALAQRGDPYLWGAEGPDRFDCSGLMLAAYLSQGKRIPRVSRDQYNGTRNQSVAREALLPGDLIFFASGRSWTTIHHVGMYIGGGKMVHSPTTGEVVKVSTVWWSRFYAATRVFPAVPAPATTTPPPTTPPPTTTKPPTTPPPTTTKPPTTPPPTTTKPPATPPPTTTPPATTPPATTSAPKPDPSTNQPTTPTANATTGGPSATRSAPTADGSPSEG</sequence>
<dbReference type="InterPro" id="IPR051794">
    <property type="entry name" value="PG_Endopeptidase_C40"/>
</dbReference>
<accession>A0ABS0GVG4</accession>
<dbReference type="Pfam" id="PF00877">
    <property type="entry name" value="NLPC_P60"/>
    <property type="match status" value="1"/>
</dbReference>
<name>A0ABS0GVG4_9ACTN</name>
<dbReference type="PANTHER" id="PTHR47359:SF3">
    <property type="entry name" value="NLP_P60 DOMAIN-CONTAINING PROTEIN-RELATED"/>
    <property type="match status" value="1"/>
</dbReference>
<feature type="compositionally biased region" description="Pro residues" evidence="5">
    <location>
        <begin position="401"/>
        <end position="451"/>
    </location>
</feature>
<evidence type="ECO:0000256" key="3">
    <source>
        <dbReference type="ARBA" id="ARBA00022801"/>
    </source>
</evidence>
<evidence type="ECO:0000259" key="6">
    <source>
        <dbReference type="PROSITE" id="PS51935"/>
    </source>
</evidence>
<comment type="caution">
    <text evidence="7">The sequence shown here is derived from an EMBL/GenBank/DDBJ whole genome shotgun (WGS) entry which is preliminary data.</text>
</comment>
<keyword evidence="2" id="KW-0645">Protease</keyword>
<dbReference type="PANTHER" id="PTHR47359">
    <property type="entry name" value="PEPTIDOGLYCAN DL-ENDOPEPTIDASE CWLO"/>
    <property type="match status" value="1"/>
</dbReference>
<evidence type="ECO:0000256" key="5">
    <source>
        <dbReference type="SAM" id="MobiDB-lite"/>
    </source>
</evidence>
<evidence type="ECO:0000256" key="2">
    <source>
        <dbReference type="ARBA" id="ARBA00022670"/>
    </source>
</evidence>
<dbReference type="PRINTS" id="PR01217">
    <property type="entry name" value="PRICHEXTENSN"/>
</dbReference>
<proteinExistence type="inferred from homology"/>
<dbReference type="InterPro" id="IPR000064">
    <property type="entry name" value="NLP_P60_dom"/>
</dbReference>
<dbReference type="Proteomes" id="UP000638560">
    <property type="component" value="Unassembled WGS sequence"/>
</dbReference>
<dbReference type="InterPro" id="IPR038765">
    <property type="entry name" value="Papain-like_cys_pep_sf"/>
</dbReference>
<reference evidence="7 8" key="1">
    <citation type="submission" date="2020-11" db="EMBL/GenBank/DDBJ databases">
        <title>A novel isolate from a Black sea contaminated sediment with potential to produce alkanes: Plantactinospora alkalitolerans sp. nov.</title>
        <authorList>
            <person name="Carro L."/>
            <person name="Veyisoglu A."/>
            <person name="Guven K."/>
            <person name="Schumann P."/>
            <person name="Klenk H.-P."/>
            <person name="Sahin N."/>
        </authorList>
    </citation>
    <scope>NUCLEOTIDE SEQUENCE [LARGE SCALE GENOMIC DNA]</scope>
    <source>
        <strain evidence="7 8">S1510</strain>
    </source>
</reference>
<evidence type="ECO:0000256" key="4">
    <source>
        <dbReference type="ARBA" id="ARBA00022807"/>
    </source>
</evidence>
<dbReference type="EMBL" id="JADPUN010000146">
    <property type="protein sequence ID" value="MBF9130180.1"/>
    <property type="molecule type" value="Genomic_DNA"/>
</dbReference>
<feature type="region of interest" description="Disordered" evidence="5">
    <location>
        <begin position="395"/>
        <end position="496"/>
    </location>
</feature>
<dbReference type="PROSITE" id="PS51935">
    <property type="entry name" value="NLPC_P60"/>
    <property type="match status" value="1"/>
</dbReference>
<keyword evidence="8" id="KW-1185">Reference proteome</keyword>
<comment type="similarity">
    <text evidence="1">Belongs to the peptidase C40 family.</text>
</comment>
<feature type="compositionally biased region" description="Low complexity" evidence="5">
    <location>
        <begin position="452"/>
        <end position="483"/>
    </location>
</feature>
<keyword evidence="3" id="KW-0378">Hydrolase</keyword>
<dbReference type="Gene3D" id="3.90.1720.10">
    <property type="entry name" value="endopeptidase domain like (from Nostoc punctiforme)"/>
    <property type="match status" value="1"/>
</dbReference>
<evidence type="ECO:0000313" key="7">
    <source>
        <dbReference type="EMBL" id="MBF9130180.1"/>
    </source>
</evidence>
<dbReference type="RefSeq" id="WP_196201761.1">
    <property type="nucleotide sequence ID" value="NZ_JADPUN010000146.1"/>
</dbReference>
<keyword evidence="4" id="KW-0788">Thiol protease</keyword>
<evidence type="ECO:0000313" key="8">
    <source>
        <dbReference type="Proteomes" id="UP000638560"/>
    </source>
</evidence>
<feature type="domain" description="NlpC/P60" evidence="6">
    <location>
        <begin position="270"/>
        <end position="393"/>
    </location>
</feature>